<reference evidence="7" key="2">
    <citation type="submission" date="2021-11" db="EMBL/GenBank/DDBJ databases">
        <authorList>
            <consortium name="Genoscope - CEA"/>
            <person name="William W."/>
        </authorList>
    </citation>
    <scope>NUCLEOTIDE SEQUENCE</scope>
</reference>
<keyword evidence="8" id="KW-1185">Reference proteome</keyword>
<dbReference type="Pfam" id="PF00583">
    <property type="entry name" value="Acetyltransf_1"/>
    <property type="match status" value="1"/>
</dbReference>
<dbReference type="GO" id="GO:0004596">
    <property type="term" value="F:protein-N-terminal amino-acid acetyltransferase activity"/>
    <property type="evidence" value="ECO:0007669"/>
    <property type="project" value="InterPro"/>
</dbReference>
<dbReference type="PROSITE" id="PS51186">
    <property type="entry name" value="GNAT"/>
    <property type="match status" value="1"/>
</dbReference>
<feature type="compositionally biased region" description="Basic residues" evidence="4">
    <location>
        <begin position="1"/>
        <end position="12"/>
    </location>
</feature>
<evidence type="ECO:0000256" key="1">
    <source>
        <dbReference type="ARBA" id="ARBA00022679"/>
    </source>
</evidence>
<dbReference type="CDD" id="cd04301">
    <property type="entry name" value="NAT_SF"/>
    <property type="match status" value="1"/>
</dbReference>
<evidence type="ECO:0000313" key="7">
    <source>
        <dbReference type="EMBL" id="CAH0365841.1"/>
    </source>
</evidence>
<protein>
    <recommendedName>
        <fullName evidence="5">N-acetyltransferase domain-containing protein</fullName>
    </recommendedName>
</protein>
<feature type="domain" description="N-acetyltransferase" evidence="5">
    <location>
        <begin position="58"/>
        <end position="213"/>
    </location>
</feature>
<dbReference type="Proteomes" id="UP000789595">
    <property type="component" value="Unassembled WGS sequence"/>
</dbReference>
<keyword evidence="1" id="KW-0808">Transferase</keyword>
<dbReference type="EMBL" id="HBIW01000747">
    <property type="protein sequence ID" value="CAE0685200.1"/>
    <property type="molecule type" value="Transcribed_RNA"/>
</dbReference>
<dbReference type="AlphaFoldDB" id="A0A7S4E1X2"/>
<organism evidence="6">
    <name type="scientific">Pelagomonas calceolata</name>
    <dbReference type="NCBI Taxonomy" id="35677"/>
    <lineage>
        <taxon>Eukaryota</taxon>
        <taxon>Sar</taxon>
        <taxon>Stramenopiles</taxon>
        <taxon>Ochrophyta</taxon>
        <taxon>Pelagophyceae</taxon>
        <taxon>Pelagomonadales</taxon>
        <taxon>Pelagomonadaceae</taxon>
        <taxon>Pelagomonas</taxon>
    </lineage>
</organism>
<dbReference type="InterPro" id="IPR044542">
    <property type="entry name" value="NAA30-like"/>
</dbReference>
<name>A0A7S4E1X2_9STRA</name>
<evidence type="ECO:0000256" key="3">
    <source>
        <dbReference type="ARBA" id="ARBA00024025"/>
    </source>
</evidence>
<sequence length="248" mass="28138">MTKQKKKSKQKKKENNGDAEALAKQIQQTTLDETRRRREAERSRELSRELCASRHDGVEWCEYEGEVNLPEVMRLVDDDLSEPYSIFTYRYFVKNWPSLCLLAKIEGETVACVVSKAEVENSQLVAGETCYRGYIAMLAVNNTYRRSGIGTALVCRSIERMRAMGCAEVILETETTNTIALSLYEKLGFARDERLFKYYLNGADAFRLCLPLAREDFVDDGLPPTPEAFRQLSAAPPPGERGRSKSDP</sequence>
<feature type="region of interest" description="Disordered" evidence="4">
    <location>
        <begin position="222"/>
        <end position="248"/>
    </location>
</feature>
<dbReference type="PANTHER" id="PTHR45896">
    <property type="entry name" value="N-ALPHA-ACETYLTRANSFERASE 30"/>
    <property type="match status" value="1"/>
</dbReference>
<evidence type="ECO:0000256" key="2">
    <source>
        <dbReference type="ARBA" id="ARBA00023315"/>
    </source>
</evidence>
<evidence type="ECO:0000313" key="8">
    <source>
        <dbReference type="Proteomes" id="UP000789595"/>
    </source>
</evidence>
<evidence type="ECO:0000313" key="6">
    <source>
        <dbReference type="EMBL" id="CAE0685200.1"/>
    </source>
</evidence>
<gene>
    <name evidence="6" type="ORF">PCAL00307_LOCUS634</name>
    <name evidence="7" type="ORF">PECAL_1P23010</name>
</gene>
<dbReference type="GO" id="GO:0031417">
    <property type="term" value="C:NatC complex"/>
    <property type="evidence" value="ECO:0007669"/>
    <property type="project" value="TreeGrafter"/>
</dbReference>
<dbReference type="SUPFAM" id="SSF55729">
    <property type="entry name" value="Acyl-CoA N-acyltransferases (Nat)"/>
    <property type="match status" value="1"/>
</dbReference>
<evidence type="ECO:0000256" key="4">
    <source>
        <dbReference type="SAM" id="MobiDB-lite"/>
    </source>
</evidence>
<keyword evidence="2" id="KW-0012">Acyltransferase</keyword>
<dbReference type="OrthoDB" id="249099at2759"/>
<dbReference type="EMBL" id="CAKKNE010000001">
    <property type="protein sequence ID" value="CAH0365841.1"/>
    <property type="molecule type" value="Genomic_DNA"/>
</dbReference>
<dbReference type="InterPro" id="IPR016181">
    <property type="entry name" value="Acyl_CoA_acyltransferase"/>
</dbReference>
<reference evidence="6" key="1">
    <citation type="submission" date="2021-01" db="EMBL/GenBank/DDBJ databases">
        <authorList>
            <person name="Corre E."/>
            <person name="Pelletier E."/>
            <person name="Niang G."/>
            <person name="Scheremetjew M."/>
            <person name="Finn R."/>
            <person name="Kale V."/>
            <person name="Holt S."/>
            <person name="Cochrane G."/>
            <person name="Meng A."/>
            <person name="Brown T."/>
            <person name="Cohen L."/>
        </authorList>
    </citation>
    <scope>NUCLEOTIDE SEQUENCE</scope>
    <source>
        <strain evidence="6">CCMP1756</strain>
    </source>
</reference>
<comment type="similarity">
    <text evidence="3">Belongs to the acetyltransferase family. MAK3 subfamily.</text>
</comment>
<evidence type="ECO:0000259" key="5">
    <source>
        <dbReference type="PROSITE" id="PS51186"/>
    </source>
</evidence>
<dbReference type="Gene3D" id="3.40.630.30">
    <property type="match status" value="1"/>
</dbReference>
<dbReference type="InterPro" id="IPR000182">
    <property type="entry name" value="GNAT_dom"/>
</dbReference>
<accession>A0A7S4E1X2</accession>
<feature type="region of interest" description="Disordered" evidence="4">
    <location>
        <begin position="1"/>
        <end position="39"/>
    </location>
</feature>
<proteinExistence type="inferred from homology"/>
<dbReference type="PANTHER" id="PTHR45896:SF1">
    <property type="entry name" value="N-ALPHA-ACETYLTRANSFERASE 30"/>
    <property type="match status" value="1"/>
</dbReference>